<keyword evidence="4" id="KW-0645">Protease</keyword>
<dbReference type="InterPro" id="IPR028889">
    <property type="entry name" value="USP"/>
</dbReference>
<evidence type="ECO:0000256" key="5">
    <source>
        <dbReference type="ARBA" id="ARBA00022786"/>
    </source>
</evidence>
<dbReference type="PANTHER" id="PTHR21646">
    <property type="entry name" value="UBIQUITIN CARBOXYL-TERMINAL HYDROLASE"/>
    <property type="match status" value="1"/>
</dbReference>
<dbReference type="PROSITE" id="PS00973">
    <property type="entry name" value="USP_2"/>
    <property type="match status" value="1"/>
</dbReference>
<dbReference type="Pfam" id="PF00443">
    <property type="entry name" value="UCH"/>
    <property type="match status" value="1"/>
</dbReference>
<dbReference type="InterPro" id="IPR018200">
    <property type="entry name" value="USP_CS"/>
</dbReference>
<comment type="catalytic activity">
    <reaction evidence="1">
        <text>Thiol-dependent hydrolysis of ester, thioester, amide, peptide and isopeptide bonds formed by the C-terminal Gly of ubiquitin (a 76-residue protein attached to proteins as an intracellular targeting signal).</text>
        <dbReference type="EC" id="3.4.19.12"/>
    </reaction>
</comment>
<dbReference type="AlphaFoldDB" id="A0A167R8S9"/>
<dbReference type="OrthoDB" id="292964at2759"/>
<dbReference type="PANTHER" id="PTHR21646:SF95">
    <property type="entry name" value="UBIQUITIN CARBOXYL-TERMINAL HYDROLASE 4-RELATED"/>
    <property type="match status" value="1"/>
</dbReference>
<reference evidence="10" key="1">
    <citation type="submission" date="2015-06" db="EMBL/GenBank/DDBJ databases">
        <title>Expansion of signal transduction pathways in fungi by whole-genome duplication.</title>
        <authorList>
            <consortium name="DOE Joint Genome Institute"/>
            <person name="Corrochano L.M."/>
            <person name="Kuo A."/>
            <person name="Marcet-Houben M."/>
            <person name="Polaino S."/>
            <person name="Salamov A."/>
            <person name="Villalobos J.M."/>
            <person name="Alvarez M.I."/>
            <person name="Avalos J."/>
            <person name="Benito E.P."/>
            <person name="Benoit I."/>
            <person name="Burger G."/>
            <person name="Camino L.P."/>
            <person name="Canovas D."/>
            <person name="Cerda-Olmedo E."/>
            <person name="Cheng J.-F."/>
            <person name="Dominguez A."/>
            <person name="Elias M."/>
            <person name="Eslava A.P."/>
            <person name="Glaser F."/>
            <person name="Grimwood J."/>
            <person name="Gutierrez G."/>
            <person name="Heitman J."/>
            <person name="Henrissat B."/>
            <person name="Iturriaga E.A."/>
            <person name="Lang B.F."/>
            <person name="Lavin J.L."/>
            <person name="Lee S."/>
            <person name="Li W."/>
            <person name="Lindquist E."/>
            <person name="Lopez-Garcia S."/>
            <person name="Luque E.M."/>
            <person name="Marcos A.T."/>
            <person name="Martin J."/>
            <person name="McCluskey K."/>
            <person name="Medina H.R."/>
            <person name="Miralles-Duran A."/>
            <person name="Miyazaki A."/>
            <person name="Munoz-Torres E."/>
            <person name="Oguiza J.A."/>
            <person name="Ohm R."/>
            <person name="Olmedo M."/>
            <person name="Orejas M."/>
            <person name="Ortiz-Castellanos L."/>
            <person name="Pisabarro A.G."/>
            <person name="Rodriguez-Romero J."/>
            <person name="Ruiz-Herrera J."/>
            <person name="Ruiz-Vazquez R."/>
            <person name="Sanz C."/>
            <person name="Schackwitz W."/>
            <person name="Schmutz J."/>
            <person name="Shahriari M."/>
            <person name="Shelest E."/>
            <person name="Silva-Franco F."/>
            <person name="Soanes D."/>
            <person name="Syed K."/>
            <person name="Tagua V.G."/>
            <person name="Talbot N.J."/>
            <person name="Thon M."/>
            <person name="De vries R.P."/>
            <person name="Wiebenga A."/>
            <person name="Yadav J.S."/>
            <person name="Braun E.L."/>
            <person name="Baker S."/>
            <person name="Garre V."/>
            <person name="Horwitz B."/>
            <person name="Torres-Martinez S."/>
            <person name="Idnurm A."/>
            <person name="Herrera-Estrella A."/>
            <person name="Gabaldon T."/>
            <person name="Grigoriev I.V."/>
        </authorList>
    </citation>
    <scope>NUCLEOTIDE SEQUENCE [LARGE SCALE GENOMIC DNA]</scope>
    <source>
        <strain evidence="10">NRRL 1555(-)</strain>
    </source>
</reference>
<evidence type="ECO:0000256" key="1">
    <source>
        <dbReference type="ARBA" id="ARBA00000707"/>
    </source>
</evidence>
<dbReference type="PROSITE" id="PS50235">
    <property type="entry name" value="USP_3"/>
    <property type="match status" value="1"/>
</dbReference>
<comment type="similarity">
    <text evidence="2">Belongs to the peptidase C19 family.</text>
</comment>
<dbReference type="GeneID" id="28990201"/>
<dbReference type="SUPFAM" id="SSF54001">
    <property type="entry name" value="Cysteine proteinases"/>
    <property type="match status" value="1"/>
</dbReference>
<feature type="domain" description="USP" evidence="8">
    <location>
        <begin position="1"/>
        <end position="338"/>
    </location>
</feature>
<dbReference type="RefSeq" id="XP_018299158.1">
    <property type="nucleotide sequence ID" value="XM_018429295.1"/>
</dbReference>
<evidence type="ECO:0000256" key="3">
    <source>
        <dbReference type="ARBA" id="ARBA00012759"/>
    </source>
</evidence>
<evidence type="ECO:0000259" key="8">
    <source>
        <dbReference type="PROSITE" id="PS50235"/>
    </source>
</evidence>
<sequence>MNSIIQCLSGTIPLARYFISGTYKNHINGKNPLGTGGVLAKSFAELLSVMWNDNYNFISPVTFRKSLIKFAPQFSGTEQQDSQEFLNFLLDGLHEDVNTVIRRPSPTLESPEEEAAFEKLPDWKASGIAWEKYLARNASLIVTLFQGQYRSRLRCLSCNTTSTTYNTFMSLSLPIPAKRSGPPSVSLFQCLDYFVKEEVLEKDNAWNCPTCKKRRRATKSLTLSRLPDVLLIHLKRFSFDGPFRDKLETMITYPLKGLDLSGYVPSTMTDPSQERPSFNYDLYAVSNHYGSLTGGHYTACVRNKYRDQWHNFDDTRFSVCDEDKVMSRAAYNLFYVRSTVR</sequence>
<dbReference type="VEuPathDB" id="FungiDB:PHYBLDRAFT_129602"/>
<dbReference type="STRING" id="763407.A0A167R8S9"/>
<protein>
    <recommendedName>
        <fullName evidence="3">ubiquitinyl hydrolase 1</fullName>
        <ecNumber evidence="3">3.4.19.12</ecNumber>
    </recommendedName>
</protein>
<name>A0A167R8S9_PHYB8</name>
<keyword evidence="7" id="KW-0788">Thiol protease</keyword>
<evidence type="ECO:0000256" key="4">
    <source>
        <dbReference type="ARBA" id="ARBA00022670"/>
    </source>
</evidence>
<dbReference type="GO" id="GO:0004843">
    <property type="term" value="F:cysteine-type deubiquitinase activity"/>
    <property type="evidence" value="ECO:0007669"/>
    <property type="project" value="UniProtKB-EC"/>
</dbReference>
<dbReference type="InParanoid" id="A0A167R8S9"/>
<dbReference type="InterPro" id="IPR038765">
    <property type="entry name" value="Papain-like_cys_pep_sf"/>
</dbReference>
<evidence type="ECO:0000256" key="6">
    <source>
        <dbReference type="ARBA" id="ARBA00022801"/>
    </source>
</evidence>
<dbReference type="EMBL" id="KV440971">
    <property type="protein sequence ID" value="OAD81118.1"/>
    <property type="molecule type" value="Genomic_DNA"/>
</dbReference>
<keyword evidence="6" id="KW-0378">Hydrolase</keyword>
<dbReference type="CDD" id="cd02674">
    <property type="entry name" value="Peptidase_C19R"/>
    <property type="match status" value="1"/>
</dbReference>
<evidence type="ECO:0000313" key="9">
    <source>
        <dbReference type="EMBL" id="OAD81118.1"/>
    </source>
</evidence>
<evidence type="ECO:0000313" key="10">
    <source>
        <dbReference type="Proteomes" id="UP000077315"/>
    </source>
</evidence>
<dbReference type="InterPro" id="IPR001394">
    <property type="entry name" value="Peptidase_C19_UCH"/>
</dbReference>
<evidence type="ECO:0000256" key="7">
    <source>
        <dbReference type="ARBA" id="ARBA00022807"/>
    </source>
</evidence>
<dbReference type="GO" id="GO:0006508">
    <property type="term" value="P:proteolysis"/>
    <property type="evidence" value="ECO:0007669"/>
    <property type="project" value="UniProtKB-KW"/>
</dbReference>
<dbReference type="FunCoup" id="A0A167R8S9">
    <property type="interactions" value="79"/>
</dbReference>
<dbReference type="EC" id="3.4.19.12" evidence="3"/>
<dbReference type="Gene3D" id="3.90.70.10">
    <property type="entry name" value="Cysteine proteinases"/>
    <property type="match status" value="1"/>
</dbReference>
<dbReference type="InterPro" id="IPR050185">
    <property type="entry name" value="Ub_carboxyl-term_hydrolase"/>
</dbReference>
<dbReference type="GO" id="GO:0016579">
    <property type="term" value="P:protein deubiquitination"/>
    <property type="evidence" value="ECO:0007669"/>
    <property type="project" value="InterPro"/>
</dbReference>
<evidence type="ECO:0000256" key="2">
    <source>
        <dbReference type="ARBA" id="ARBA00009085"/>
    </source>
</evidence>
<keyword evidence="10" id="KW-1185">Reference proteome</keyword>
<keyword evidence="5" id="KW-0833">Ubl conjugation pathway</keyword>
<organism evidence="9 10">
    <name type="scientific">Phycomyces blakesleeanus (strain ATCC 8743b / DSM 1359 / FGSC 10004 / NBRC 33097 / NRRL 1555)</name>
    <dbReference type="NCBI Taxonomy" id="763407"/>
    <lineage>
        <taxon>Eukaryota</taxon>
        <taxon>Fungi</taxon>
        <taxon>Fungi incertae sedis</taxon>
        <taxon>Mucoromycota</taxon>
        <taxon>Mucoromycotina</taxon>
        <taxon>Mucoromycetes</taxon>
        <taxon>Mucorales</taxon>
        <taxon>Phycomycetaceae</taxon>
        <taxon>Phycomyces</taxon>
    </lineage>
</organism>
<gene>
    <name evidence="9" type="ORF">PHYBLDRAFT_129602</name>
</gene>
<accession>A0A167R8S9</accession>
<proteinExistence type="inferred from homology"/>
<dbReference type="Proteomes" id="UP000077315">
    <property type="component" value="Unassembled WGS sequence"/>
</dbReference>